<reference evidence="2 3" key="1">
    <citation type="submission" date="2016-07" db="EMBL/GenBank/DDBJ databases">
        <title>Multiple horizontal gene transfer events from other fungi enriched the ability of initially mycotrophic Trichoderma (Ascomycota) to feed on dead plant biomass.</title>
        <authorList>
            <consortium name="DOE Joint Genome Institute"/>
            <person name="Aerts A."/>
            <person name="Atanasova L."/>
            <person name="Chenthamara K."/>
            <person name="Zhang J."/>
            <person name="Grujic M."/>
            <person name="Henrissat B."/>
            <person name="Kuo A."/>
            <person name="Salamov A."/>
            <person name="Lipzen A."/>
            <person name="Labutti K."/>
            <person name="Barry K."/>
            <person name="Miao Y."/>
            <person name="Rahimi M.J."/>
            <person name="Shen Q."/>
            <person name="Grigoriev I.V."/>
            <person name="Kubicek C.P."/>
            <person name="Druzhinina I.S."/>
        </authorList>
    </citation>
    <scope>NUCLEOTIDE SEQUENCE [LARGE SCALE GENOMIC DNA]</scope>
    <source>
        <strain evidence="2 3">ATCC 18648</strain>
    </source>
</reference>
<evidence type="ECO:0000313" key="2">
    <source>
        <dbReference type="EMBL" id="PTB74088.1"/>
    </source>
</evidence>
<evidence type="ECO:0000313" key="3">
    <source>
        <dbReference type="Proteomes" id="UP000240760"/>
    </source>
</evidence>
<feature type="signal peptide" evidence="1">
    <location>
        <begin position="1"/>
        <end position="23"/>
    </location>
</feature>
<keyword evidence="3" id="KW-1185">Reference proteome</keyword>
<dbReference type="EMBL" id="KZ679137">
    <property type="protein sequence ID" value="PTB74088.1"/>
    <property type="molecule type" value="Genomic_DNA"/>
</dbReference>
<name>A0A2T4BXP9_TRILO</name>
<protein>
    <submittedName>
        <fullName evidence="2">Uncharacterized protein</fullName>
    </submittedName>
</protein>
<accession>A0A2T4BXP9</accession>
<gene>
    <name evidence="2" type="ORF">M440DRAFT_127932</name>
</gene>
<organism evidence="2 3">
    <name type="scientific">Trichoderma longibrachiatum ATCC 18648</name>
    <dbReference type="NCBI Taxonomy" id="983965"/>
    <lineage>
        <taxon>Eukaryota</taxon>
        <taxon>Fungi</taxon>
        <taxon>Dikarya</taxon>
        <taxon>Ascomycota</taxon>
        <taxon>Pezizomycotina</taxon>
        <taxon>Sordariomycetes</taxon>
        <taxon>Hypocreomycetidae</taxon>
        <taxon>Hypocreales</taxon>
        <taxon>Hypocreaceae</taxon>
        <taxon>Trichoderma</taxon>
    </lineage>
</organism>
<sequence length="214" mass="23415">MGNRRLIFFCLSLVAFLGEEAPSQTIFLSFSASPLSLSRPSPLSAPLESFGVTISLLPRGHPPLDKHLMDTNQADGSMAIHSVIRCIAASLGKARRSSQEDFFCGAGQRKTSLSRAVRFKAESARPTGVRRSSWTADGNWDPPSMQLVAVQKIGPGSLDWSNGSRPERANAGSVTVWLTESRDAMERSGCGRGRATWATKRFSTRWDRWNSSVK</sequence>
<keyword evidence="1" id="KW-0732">Signal</keyword>
<evidence type="ECO:0000256" key="1">
    <source>
        <dbReference type="SAM" id="SignalP"/>
    </source>
</evidence>
<dbReference type="AlphaFoldDB" id="A0A2T4BXP9"/>
<proteinExistence type="predicted"/>
<feature type="chain" id="PRO_5015737832" evidence="1">
    <location>
        <begin position="24"/>
        <end position="214"/>
    </location>
</feature>
<dbReference type="Proteomes" id="UP000240760">
    <property type="component" value="Unassembled WGS sequence"/>
</dbReference>